<dbReference type="EMBL" id="JBHUFV010000050">
    <property type="protein sequence ID" value="MFD1936457.1"/>
    <property type="molecule type" value="Genomic_DNA"/>
</dbReference>
<name>A0ABW4T530_9ACTN</name>
<accession>A0ABW4T530</accession>
<proteinExistence type="predicted"/>
<feature type="compositionally biased region" description="Low complexity" evidence="1">
    <location>
        <begin position="455"/>
        <end position="468"/>
    </location>
</feature>
<feature type="compositionally biased region" description="Basic and acidic residues" evidence="1">
    <location>
        <begin position="769"/>
        <end position="783"/>
    </location>
</feature>
<feature type="compositionally biased region" description="Basic and acidic residues" evidence="1">
    <location>
        <begin position="430"/>
        <end position="439"/>
    </location>
</feature>
<comment type="caution">
    <text evidence="2">The sequence shown here is derived from an EMBL/GenBank/DDBJ whole genome shotgun (WGS) entry which is preliminary data.</text>
</comment>
<evidence type="ECO:0000313" key="2">
    <source>
        <dbReference type="EMBL" id="MFD1936457.1"/>
    </source>
</evidence>
<protein>
    <submittedName>
        <fullName evidence="2">Uncharacterized protein</fullName>
    </submittedName>
</protein>
<evidence type="ECO:0000313" key="3">
    <source>
        <dbReference type="Proteomes" id="UP001597368"/>
    </source>
</evidence>
<evidence type="ECO:0000256" key="1">
    <source>
        <dbReference type="SAM" id="MobiDB-lite"/>
    </source>
</evidence>
<sequence>MGSFDGMDPTLVRDLLAEVQRAAAQMRTIESRVAQATRTAGLATPATHRPSQVADACESMARDVTGRLALLEKKETAPRTGEQVKDVSANGTPASGKDEDPSPKETTGRDATGKETSGKEASGKEPAGKDTTPKDSTATDSTPRDPRETPREPRDEAKEPRETPRETRDEAKEPRDVPKEQREVPKEQRDDDRASRTTNPRDTTPSEPEPKKHATPAEPTPRSETPRDTTPADPPSRNDHPKTEADQPRSETDRPRGENPQPSRETEQPKTGTDEPKDDERDSRRDRGTEPDRSGQDILDTPGKDHPDDIDQADAGKPQVVEVDGVKVLQIPLDPPTAREVEDLLEHADAVQPVDLPSVERAVDPAAPADLPSVERAVDPPAPAQPSDGAAGRTGSQTGTGEVPATWANDGSDVVSADARPPSDAAVKSLADHASDIGPKDMPGVRLPTGEWGRAAIPDGIGPDGPAGSVHPGEAAAQAQDTDGRASAGTPDGDAQVSKGGRDGDPQVSGGGRDGEAQVSGGGRDGDPQVSGGGRDGEAQVSGGGRDGDPQVSGGGRDGDPQVSGGGRDGDAQTSGGGRDGDPQVSGGGRDGDPQVSGRVADGHAQVADGGAASSRVPEGMPDGHEQEADRTPDGDSRVAGGVRESPAAFGGVGGTGGEAVTGTGPGDVARWANDGSDVVSVDAGPPSEAALRTLMDDASDIEPMDMPSVRVPPGEWGRGEWVPENIRPDGPAGSVDPGGPTARPADADGRTPGDAPDANEQTSGGAGDADRRDTDRASDGYVRDPGGVAGGVRESPAAYGGVGGTGGEAATGTGPGDVARWANDGSDVVSVDAGPPSEAALRTLMDDASDIEPMDMPSVRVPPGEWGKGEWVPEDFGPDGAPGRVEANAPDRPIVPPGS</sequence>
<feature type="compositionally biased region" description="Basic and acidic residues" evidence="1">
    <location>
        <begin position="236"/>
        <end position="257"/>
    </location>
</feature>
<feature type="region of interest" description="Disordered" evidence="1">
    <location>
        <begin position="345"/>
        <end position="835"/>
    </location>
</feature>
<feature type="compositionally biased region" description="Basic and acidic residues" evidence="1">
    <location>
        <begin position="622"/>
        <end position="637"/>
    </location>
</feature>
<feature type="region of interest" description="Disordered" evidence="1">
    <location>
        <begin position="850"/>
        <end position="900"/>
    </location>
</feature>
<feature type="compositionally biased region" description="Gly residues" evidence="1">
    <location>
        <begin position="651"/>
        <end position="666"/>
    </location>
</feature>
<dbReference type="Proteomes" id="UP001597368">
    <property type="component" value="Unassembled WGS sequence"/>
</dbReference>
<feature type="compositionally biased region" description="Polar residues" evidence="1">
    <location>
        <begin position="196"/>
        <end position="206"/>
    </location>
</feature>
<organism evidence="2 3">
    <name type="scientific">Nonomuraea mangrovi</name>
    <dbReference type="NCBI Taxonomy" id="2316207"/>
    <lineage>
        <taxon>Bacteria</taxon>
        <taxon>Bacillati</taxon>
        <taxon>Actinomycetota</taxon>
        <taxon>Actinomycetes</taxon>
        <taxon>Streptosporangiales</taxon>
        <taxon>Streptosporangiaceae</taxon>
        <taxon>Nonomuraea</taxon>
    </lineage>
</organism>
<feature type="compositionally biased region" description="Gly residues" evidence="1">
    <location>
        <begin position="801"/>
        <end position="816"/>
    </location>
</feature>
<reference evidence="3" key="1">
    <citation type="journal article" date="2019" name="Int. J. Syst. Evol. Microbiol.">
        <title>The Global Catalogue of Microorganisms (GCM) 10K type strain sequencing project: providing services to taxonomists for standard genome sequencing and annotation.</title>
        <authorList>
            <consortium name="The Broad Institute Genomics Platform"/>
            <consortium name="The Broad Institute Genome Sequencing Center for Infectious Disease"/>
            <person name="Wu L."/>
            <person name="Ma J."/>
        </authorList>
    </citation>
    <scope>NUCLEOTIDE SEQUENCE [LARGE SCALE GENOMIC DNA]</scope>
    <source>
        <strain evidence="3">ICMP 6774ER</strain>
    </source>
</reference>
<feature type="region of interest" description="Disordered" evidence="1">
    <location>
        <begin position="35"/>
        <end position="321"/>
    </location>
</feature>
<feature type="compositionally biased region" description="Basic and acidic residues" evidence="1">
    <location>
        <begin position="142"/>
        <end position="195"/>
    </location>
</feature>
<dbReference type="RefSeq" id="WP_379576749.1">
    <property type="nucleotide sequence ID" value="NZ_JBHUFV010000050.1"/>
</dbReference>
<keyword evidence="3" id="KW-1185">Reference proteome</keyword>
<feature type="compositionally biased region" description="Basic and acidic residues" evidence="1">
    <location>
        <begin position="60"/>
        <end position="85"/>
    </location>
</feature>
<gene>
    <name evidence="2" type="ORF">ACFSKW_33790</name>
</gene>
<feature type="compositionally biased region" description="Basic and acidic residues" evidence="1">
    <location>
        <begin position="264"/>
        <end position="295"/>
    </location>
</feature>
<feature type="compositionally biased region" description="Basic and acidic residues" evidence="1">
    <location>
        <begin position="96"/>
        <end position="133"/>
    </location>
</feature>